<gene>
    <name evidence="1" type="ORF">OWV82_006748</name>
</gene>
<keyword evidence="2" id="KW-1185">Reference proteome</keyword>
<evidence type="ECO:0000313" key="1">
    <source>
        <dbReference type="EMBL" id="KAJ4723366.1"/>
    </source>
</evidence>
<sequence length="235" mass="26288">MDVTTSWLLAKDLSIVNSAGPKGGQAVALRIAGDQIACYRCSIEGYQDTLFLAYGEHYFFYECNIFGTIDFIFGDSSVVFQNTFVYVRKPSTGQGNVIIPDGTESKEKNSAIVIHNCTINAASDLIPFKSTVKTYLGRPWKEYSRTIIMESYLGDLIDPEDWSKWNDSTFALTTLYYAEHANRGPGASVDGRVKWPGYHILHNPSEVQNFTVQNFIRGTEWLTQLGVPFIPNLIG</sequence>
<accession>A0ACC1YHV1</accession>
<dbReference type="EMBL" id="CM051396">
    <property type="protein sequence ID" value="KAJ4723366.1"/>
    <property type="molecule type" value="Genomic_DNA"/>
</dbReference>
<protein>
    <submittedName>
        <fullName evidence="1">Pectinesterase</fullName>
    </submittedName>
</protein>
<name>A0ACC1YHV1_MELAZ</name>
<reference evidence="1 2" key="1">
    <citation type="journal article" date="2023" name="Science">
        <title>Complex scaffold remodeling in plant triterpene biosynthesis.</title>
        <authorList>
            <person name="De La Pena R."/>
            <person name="Hodgson H."/>
            <person name="Liu J.C."/>
            <person name="Stephenson M.J."/>
            <person name="Martin A.C."/>
            <person name="Owen C."/>
            <person name="Harkess A."/>
            <person name="Leebens-Mack J."/>
            <person name="Jimenez L.E."/>
            <person name="Osbourn A."/>
            <person name="Sattely E.S."/>
        </authorList>
    </citation>
    <scope>NUCLEOTIDE SEQUENCE [LARGE SCALE GENOMIC DNA]</scope>
    <source>
        <strain evidence="2">cv. JPN11</strain>
        <tissue evidence="1">Leaf</tissue>
    </source>
</reference>
<organism evidence="1 2">
    <name type="scientific">Melia azedarach</name>
    <name type="common">Chinaberry tree</name>
    <dbReference type="NCBI Taxonomy" id="155640"/>
    <lineage>
        <taxon>Eukaryota</taxon>
        <taxon>Viridiplantae</taxon>
        <taxon>Streptophyta</taxon>
        <taxon>Embryophyta</taxon>
        <taxon>Tracheophyta</taxon>
        <taxon>Spermatophyta</taxon>
        <taxon>Magnoliopsida</taxon>
        <taxon>eudicotyledons</taxon>
        <taxon>Gunneridae</taxon>
        <taxon>Pentapetalae</taxon>
        <taxon>rosids</taxon>
        <taxon>malvids</taxon>
        <taxon>Sapindales</taxon>
        <taxon>Meliaceae</taxon>
        <taxon>Melia</taxon>
    </lineage>
</organism>
<evidence type="ECO:0000313" key="2">
    <source>
        <dbReference type="Proteomes" id="UP001164539"/>
    </source>
</evidence>
<comment type="caution">
    <text evidence="1">The sequence shown here is derived from an EMBL/GenBank/DDBJ whole genome shotgun (WGS) entry which is preliminary data.</text>
</comment>
<dbReference type="Proteomes" id="UP001164539">
    <property type="component" value="Chromosome 3"/>
</dbReference>
<proteinExistence type="predicted"/>